<evidence type="ECO:0000256" key="3">
    <source>
        <dbReference type="ARBA" id="ARBA00022884"/>
    </source>
</evidence>
<accession>L0H0I1</accession>
<comment type="similarity">
    <text evidence="1 6">Belongs to the universal ribosomal protein uL23 family.</text>
</comment>
<dbReference type="HOGENOM" id="CLU_037562_3_1_6"/>
<keyword evidence="4 6" id="KW-0689">Ribosomal protein</keyword>
<dbReference type="HAMAP" id="MF_01369_B">
    <property type="entry name" value="Ribosomal_uL23_B"/>
    <property type="match status" value="1"/>
</dbReference>
<organism evidence="7 8">
    <name type="scientific">Thioflavicoccus mobilis 8321</name>
    <dbReference type="NCBI Taxonomy" id="765912"/>
    <lineage>
        <taxon>Bacteria</taxon>
        <taxon>Pseudomonadati</taxon>
        <taxon>Pseudomonadota</taxon>
        <taxon>Gammaproteobacteria</taxon>
        <taxon>Chromatiales</taxon>
        <taxon>Chromatiaceae</taxon>
        <taxon>Thioflavicoccus</taxon>
    </lineage>
</organism>
<dbReference type="GO" id="GO:0003735">
    <property type="term" value="F:structural constituent of ribosome"/>
    <property type="evidence" value="ECO:0007669"/>
    <property type="project" value="InterPro"/>
</dbReference>
<reference evidence="7 8" key="1">
    <citation type="submission" date="2011-09" db="EMBL/GenBank/DDBJ databases">
        <title>Complete sequence of chromosome of Thioflavicoccus mobilis 8321.</title>
        <authorList>
            <consortium name="US DOE Joint Genome Institute"/>
            <person name="Lucas S."/>
            <person name="Han J."/>
            <person name="Lapidus A."/>
            <person name="Cheng J.-F."/>
            <person name="Goodwin L."/>
            <person name="Pitluck S."/>
            <person name="Peters L."/>
            <person name="Ovchinnikova G."/>
            <person name="Lu M."/>
            <person name="Detter J.C."/>
            <person name="Han C."/>
            <person name="Tapia R."/>
            <person name="Land M."/>
            <person name="Hauser L."/>
            <person name="Kyrpides N."/>
            <person name="Ivanova N."/>
            <person name="Pagani I."/>
            <person name="Vogl K."/>
            <person name="Liu Z."/>
            <person name="Imhoff J."/>
            <person name="Thiel V."/>
            <person name="Frigaard N.-U."/>
            <person name="Bryant D."/>
            <person name="Woyke T."/>
        </authorList>
    </citation>
    <scope>NUCLEOTIDE SEQUENCE [LARGE SCALE GENOMIC DNA]</scope>
    <source>
        <strain evidence="7 8">8321</strain>
    </source>
</reference>
<keyword evidence="2 6" id="KW-0699">rRNA-binding</keyword>
<protein>
    <recommendedName>
        <fullName evidence="6">Large ribosomal subunit protein uL23</fullName>
    </recommendedName>
</protein>
<evidence type="ECO:0000256" key="5">
    <source>
        <dbReference type="ARBA" id="ARBA00023274"/>
    </source>
</evidence>
<keyword evidence="5 6" id="KW-0687">Ribonucleoprotein</keyword>
<dbReference type="GO" id="GO:0006412">
    <property type="term" value="P:translation"/>
    <property type="evidence" value="ECO:0007669"/>
    <property type="project" value="UniProtKB-UniRule"/>
</dbReference>
<keyword evidence="3 6" id="KW-0694">RNA-binding</keyword>
<dbReference type="InterPro" id="IPR013025">
    <property type="entry name" value="Ribosomal_uL23-like"/>
</dbReference>
<dbReference type="KEGG" id="tmb:Thimo_2858"/>
<dbReference type="FunFam" id="3.30.70.330:FF:000001">
    <property type="entry name" value="50S ribosomal protein L23"/>
    <property type="match status" value="1"/>
</dbReference>
<dbReference type="NCBIfam" id="NF004359">
    <property type="entry name" value="PRK05738.1-3"/>
    <property type="match status" value="1"/>
</dbReference>
<evidence type="ECO:0000256" key="6">
    <source>
        <dbReference type="HAMAP-Rule" id="MF_01369"/>
    </source>
</evidence>
<dbReference type="Proteomes" id="UP000010816">
    <property type="component" value="Chromosome"/>
</dbReference>
<dbReference type="InterPro" id="IPR012677">
    <property type="entry name" value="Nucleotide-bd_a/b_plait_sf"/>
</dbReference>
<dbReference type="PATRIC" id="fig|765912.4.peg.2800"/>
<dbReference type="EMBL" id="CP003051">
    <property type="protein sequence ID" value="AGA91562.1"/>
    <property type="molecule type" value="Genomic_DNA"/>
</dbReference>
<gene>
    <name evidence="6" type="primary">rplW</name>
    <name evidence="7" type="ORF">Thimo_2858</name>
</gene>
<evidence type="ECO:0000256" key="1">
    <source>
        <dbReference type="ARBA" id="ARBA00006700"/>
    </source>
</evidence>
<dbReference type="Gene3D" id="3.30.70.330">
    <property type="match status" value="1"/>
</dbReference>
<dbReference type="RefSeq" id="WP_015281694.1">
    <property type="nucleotide sequence ID" value="NC_019940.1"/>
</dbReference>
<dbReference type="PANTHER" id="PTHR11620">
    <property type="entry name" value="60S RIBOSOMAL PROTEIN L23A"/>
    <property type="match status" value="1"/>
</dbReference>
<proteinExistence type="inferred from homology"/>
<evidence type="ECO:0000313" key="8">
    <source>
        <dbReference type="Proteomes" id="UP000010816"/>
    </source>
</evidence>
<dbReference type="InterPro" id="IPR012678">
    <property type="entry name" value="Ribosomal_uL23/eL15/eS24_sf"/>
</dbReference>
<comment type="function">
    <text evidence="6">One of the early assembly proteins it binds 23S rRNA. One of the proteins that surrounds the polypeptide exit tunnel on the outside of the ribosome. Forms the main docking site for trigger factor binding to the ribosome.</text>
</comment>
<evidence type="ECO:0000313" key="7">
    <source>
        <dbReference type="EMBL" id="AGA91562.1"/>
    </source>
</evidence>
<dbReference type="AlphaFoldDB" id="L0H0I1"/>
<dbReference type="NCBIfam" id="NF004363">
    <property type="entry name" value="PRK05738.2-4"/>
    <property type="match status" value="1"/>
</dbReference>
<dbReference type="Pfam" id="PF00276">
    <property type="entry name" value="Ribosomal_L23"/>
    <property type="match status" value="1"/>
</dbReference>
<name>L0H0I1_9GAMM</name>
<evidence type="ECO:0000256" key="2">
    <source>
        <dbReference type="ARBA" id="ARBA00022730"/>
    </source>
</evidence>
<dbReference type="eggNOG" id="COG0089">
    <property type="taxonomic scope" value="Bacteria"/>
</dbReference>
<comment type="subunit">
    <text evidence="6">Part of the 50S ribosomal subunit. Contacts protein L29, and trigger factor when it is bound to the ribosome.</text>
</comment>
<dbReference type="OrthoDB" id="9793353at2"/>
<dbReference type="GO" id="GO:0019843">
    <property type="term" value="F:rRNA binding"/>
    <property type="evidence" value="ECO:0007669"/>
    <property type="project" value="UniProtKB-UniRule"/>
</dbReference>
<keyword evidence="8" id="KW-1185">Reference proteome</keyword>
<dbReference type="GO" id="GO:0005840">
    <property type="term" value="C:ribosome"/>
    <property type="evidence" value="ECO:0007669"/>
    <property type="project" value="UniProtKB-KW"/>
</dbReference>
<dbReference type="GO" id="GO:1990904">
    <property type="term" value="C:ribonucleoprotein complex"/>
    <property type="evidence" value="ECO:0007669"/>
    <property type="project" value="UniProtKB-KW"/>
</dbReference>
<sequence length="97" mass="10876">MNKERLSKVLLSPVISEKAARGAETASQYAFRVTPDATKREIAGAVEMMFDVAVDQVQVLNVKGKVKRFGRLYGKRKDWRKAYVRLMPGQEIDFGGA</sequence>
<dbReference type="STRING" id="765912.Thimo_2858"/>
<evidence type="ECO:0000256" key="4">
    <source>
        <dbReference type="ARBA" id="ARBA00022980"/>
    </source>
</evidence>
<dbReference type="SUPFAM" id="SSF54189">
    <property type="entry name" value="Ribosomal proteins S24e, L23 and L15e"/>
    <property type="match status" value="1"/>
</dbReference>